<dbReference type="EMBL" id="LXJU01000025">
    <property type="protein sequence ID" value="OGE48894.1"/>
    <property type="molecule type" value="Genomic_DNA"/>
</dbReference>
<accession>A0A1F5L6P0</accession>
<evidence type="ECO:0000313" key="2">
    <source>
        <dbReference type="EMBL" id="OGE48894.1"/>
    </source>
</evidence>
<name>A0A1F5L6P0_PENAI</name>
<feature type="transmembrane region" description="Helical" evidence="1">
    <location>
        <begin position="258"/>
        <end position="281"/>
    </location>
</feature>
<gene>
    <name evidence="2" type="ORF">PENARI_c025G02422</name>
</gene>
<dbReference type="OrthoDB" id="9451547at2759"/>
<evidence type="ECO:0000313" key="3">
    <source>
        <dbReference type="Proteomes" id="UP000177622"/>
    </source>
</evidence>
<dbReference type="AlphaFoldDB" id="A0A1F5L6P0"/>
<keyword evidence="1" id="KW-1133">Transmembrane helix</keyword>
<comment type="caution">
    <text evidence="2">The sequence shown here is derived from an EMBL/GenBank/DDBJ whole genome shotgun (WGS) entry which is preliminary data.</text>
</comment>
<protein>
    <submittedName>
        <fullName evidence="2">Uncharacterized protein</fullName>
    </submittedName>
</protein>
<proteinExistence type="predicted"/>
<dbReference type="PANTHER" id="PTHR35043:SF8">
    <property type="entry name" value="DUF4220 DOMAIN-CONTAINING PROTEIN"/>
    <property type="match status" value="1"/>
</dbReference>
<feature type="transmembrane region" description="Helical" evidence="1">
    <location>
        <begin position="223"/>
        <end position="246"/>
    </location>
</feature>
<keyword evidence="1" id="KW-0472">Membrane</keyword>
<keyword evidence="1" id="KW-0812">Transmembrane</keyword>
<reference evidence="2 3" key="1">
    <citation type="journal article" date="2016" name="Sci. Rep.">
        <title>Penicillium arizonense, a new, genome sequenced fungal species, reveals a high chemical diversity in secreted metabolites.</title>
        <authorList>
            <person name="Grijseels S."/>
            <person name="Nielsen J.C."/>
            <person name="Randelovic M."/>
            <person name="Nielsen J."/>
            <person name="Nielsen K.F."/>
            <person name="Workman M."/>
            <person name="Frisvad J.C."/>
        </authorList>
    </citation>
    <scope>NUCLEOTIDE SEQUENCE [LARGE SCALE GENOMIC DNA]</scope>
    <source>
        <strain evidence="2 3">CBS 141311</strain>
    </source>
</reference>
<feature type="transmembrane region" description="Helical" evidence="1">
    <location>
        <begin position="423"/>
        <end position="445"/>
    </location>
</feature>
<sequence length="468" mass="53372">MAIEATNKVSQSIDRKVAKYPRIIRLFLPKKTQGRRKEDYLNEQESRHTEKAEWTLTHSYFANMGGLYFKGKDEEASFPLTAFQYAQEPGNFDLPDIDENGIQDKSKQDIFLKALAVLQISQLCLSLIVRRTRGLPFSQLETLTLGFAVCAVGTYSLYWYKPQGVGVPITVTSNCGKANFKFKRHHDSFVSVLMNEEGNQDVKTIHRIKNDNIPLGASNTTHVAVPLLAVMSTAFGCFHIIAWNFAFPTDIELLLWKIATVLSITIPAIGLATVPLTQWTIRTGGERKFMRGCLELLRELHWHKPDRQFYLRARRRLESIYNNPDPNCVEARQLYREVLTDASTDDELLQNLQELESSSQELKEKGYLDLSNDLDPPKFWGNFNLLCQLMKNANGTRAPKRLVETAQTNVFPRESLLPRWVNLFFIYASSLIYCVSRLTILALALSSLRSMPEGVYITTWTQNIPAVH</sequence>
<dbReference type="PANTHER" id="PTHR35043">
    <property type="entry name" value="TRANSCRIPTION FACTOR DOMAIN-CONTAINING PROTEIN"/>
    <property type="match status" value="1"/>
</dbReference>
<dbReference type="Proteomes" id="UP000177622">
    <property type="component" value="Unassembled WGS sequence"/>
</dbReference>
<keyword evidence="3" id="KW-1185">Reference proteome</keyword>
<dbReference type="GeneID" id="34580513"/>
<organism evidence="2 3">
    <name type="scientific">Penicillium arizonense</name>
    <dbReference type="NCBI Taxonomy" id="1835702"/>
    <lineage>
        <taxon>Eukaryota</taxon>
        <taxon>Fungi</taxon>
        <taxon>Dikarya</taxon>
        <taxon>Ascomycota</taxon>
        <taxon>Pezizomycotina</taxon>
        <taxon>Eurotiomycetes</taxon>
        <taxon>Eurotiomycetidae</taxon>
        <taxon>Eurotiales</taxon>
        <taxon>Aspergillaceae</taxon>
        <taxon>Penicillium</taxon>
    </lineage>
</organism>
<dbReference type="RefSeq" id="XP_022484348.1">
    <property type="nucleotide sequence ID" value="XM_022635779.1"/>
</dbReference>
<dbReference type="STRING" id="1835702.A0A1F5L6P0"/>
<evidence type="ECO:0000256" key="1">
    <source>
        <dbReference type="SAM" id="Phobius"/>
    </source>
</evidence>